<sequence>MMKQKHGLKRVFIIAVAGALTLTGAGTAFAANSGAGEGAERFKAQRGNFEAWSTIYPAALESLTYDGTITQEQADAISKAMSSAADKTDETADRPARPERAAAAGETVEKPDGKKTTDGTAGTRGEGTRPEGGRMKGMHQEGTGSERTGFHAGLQNSPLSELVSDDILTQEEADAVMEALKEARTSGETCDEILDTLVSEEVITQEQADAIADAKPVLGGNGSGGMHRNLLSELITDGTITQEQADAVWDAVKTAMEAARDEAKAAAEEADDATE</sequence>
<gene>
    <name evidence="1" type="ORF">FRZ06_18215</name>
</gene>
<reference evidence="1" key="1">
    <citation type="submission" date="2019-08" db="EMBL/GenBank/DDBJ databases">
        <title>Genome sequence of Clostridiales bacterium MT110.</title>
        <authorList>
            <person name="Cao J."/>
        </authorList>
    </citation>
    <scope>NUCLEOTIDE SEQUENCE</scope>
    <source>
        <strain evidence="1">MT110</strain>
    </source>
</reference>
<evidence type="ECO:0000313" key="1">
    <source>
        <dbReference type="EMBL" id="QOX65143.1"/>
    </source>
</evidence>
<dbReference type="Proteomes" id="UP000594014">
    <property type="component" value="Chromosome"/>
</dbReference>
<evidence type="ECO:0000313" key="2">
    <source>
        <dbReference type="Proteomes" id="UP000594014"/>
    </source>
</evidence>
<protein>
    <submittedName>
        <fullName evidence="1">Uncharacterized protein</fullName>
    </submittedName>
</protein>
<proteinExistence type="predicted"/>
<dbReference type="EMBL" id="CP042469">
    <property type="protein sequence ID" value="QOX65143.1"/>
    <property type="molecule type" value="Genomic_DNA"/>
</dbReference>
<accession>A0ACD1AFX7</accession>
<keyword evidence="2" id="KW-1185">Reference proteome</keyword>
<name>A0ACD1AFX7_9FIRM</name>
<organism evidence="1 2">
    <name type="scientific">Anoxybacterium hadale</name>
    <dbReference type="NCBI Taxonomy" id="3408580"/>
    <lineage>
        <taxon>Bacteria</taxon>
        <taxon>Bacillati</taxon>
        <taxon>Bacillota</taxon>
        <taxon>Clostridia</taxon>
        <taxon>Peptostreptococcales</taxon>
        <taxon>Anaerovoracaceae</taxon>
        <taxon>Anoxybacterium</taxon>
    </lineage>
</organism>